<evidence type="ECO:0000313" key="2">
    <source>
        <dbReference type="Proteomes" id="UP000002008"/>
    </source>
</evidence>
<organism evidence="1 2">
    <name type="scientific">Chloroflexus aurantiacus (strain ATCC 29366 / DSM 635 / J-10-fl)</name>
    <dbReference type="NCBI Taxonomy" id="324602"/>
    <lineage>
        <taxon>Bacteria</taxon>
        <taxon>Bacillati</taxon>
        <taxon>Chloroflexota</taxon>
        <taxon>Chloroflexia</taxon>
        <taxon>Chloroflexales</taxon>
        <taxon>Chloroflexineae</taxon>
        <taxon>Chloroflexaceae</taxon>
        <taxon>Chloroflexus</taxon>
    </lineage>
</organism>
<dbReference type="HOGENOM" id="CLU_989355_0_0_0"/>
<sequence length="281" mass="31935">MREIIKFRVEISKEEATHRPQWEREVLQILEPLGFIAIERWPNPRVLTFQFDHYPAQLDEVWQHLQARGFYGSVWERREYTPTELLDAAFLRLGTEAVVSSVDGTLRWDWVTICPHCGFAEERWDWQHLQISDLPTGPHLAAVDWHPLVVSAPLAEALQQADVTGLSLIPVGPERPAGWYALQPTHLLPPLLVPPTRMRRLPTATPHCARDHHWESPTSELYYRQDGFAAADVNASYEVFGDGGRATGRIVIISNRVYRLLLAMGVTQLVGCEPIRVVASA</sequence>
<keyword evidence="2" id="KW-1185">Reference proteome</keyword>
<reference evidence="2" key="1">
    <citation type="journal article" date="2011" name="BMC Genomics">
        <title>Complete genome sequence of the filamentous anoxygenic phototrophic bacterium Chloroflexus aurantiacus.</title>
        <authorList>
            <person name="Tang K.H."/>
            <person name="Barry K."/>
            <person name="Chertkov O."/>
            <person name="Dalin E."/>
            <person name="Han C.S."/>
            <person name="Hauser L.J."/>
            <person name="Honchak B.M."/>
            <person name="Karbach L.E."/>
            <person name="Land M.L."/>
            <person name="Lapidus A."/>
            <person name="Larimer F.W."/>
            <person name="Mikhailova N."/>
            <person name="Pitluck S."/>
            <person name="Pierson B.K."/>
            <person name="Blankenship R.E."/>
        </authorList>
    </citation>
    <scope>NUCLEOTIDE SEQUENCE [LARGE SCALE GENOMIC DNA]</scope>
    <source>
        <strain evidence="2">ATCC 29366 / DSM 635 / J-10-fl</strain>
    </source>
</reference>
<dbReference type="RefSeq" id="WP_012259495.1">
    <property type="nucleotide sequence ID" value="NC_010175.1"/>
</dbReference>
<name>A9WB49_CHLAA</name>
<accession>A9WB49</accession>
<dbReference type="InParanoid" id="A9WB49"/>
<dbReference type="EnsemblBacteria" id="ABY36842">
    <property type="protein sequence ID" value="ABY36842"/>
    <property type="gene ID" value="Caur_3659"/>
</dbReference>
<gene>
    <name evidence="1" type="ordered locus">Caur_3659</name>
</gene>
<dbReference type="STRING" id="324602.Caur_3659"/>
<proteinExistence type="predicted"/>
<dbReference type="AlphaFoldDB" id="A9WB49"/>
<dbReference type="EMBL" id="CP000909">
    <property type="protein sequence ID" value="ABY36842.1"/>
    <property type="molecule type" value="Genomic_DNA"/>
</dbReference>
<dbReference type="Proteomes" id="UP000002008">
    <property type="component" value="Chromosome"/>
</dbReference>
<protein>
    <submittedName>
        <fullName evidence="1">Uncharacterized protein</fullName>
    </submittedName>
</protein>
<evidence type="ECO:0000313" key="1">
    <source>
        <dbReference type="EMBL" id="ABY36842.1"/>
    </source>
</evidence>
<dbReference type="PATRIC" id="fig|324602.8.peg.4113"/>
<dbReference type="KEGG" id="cau:Caur_3659"/>